<dbReference type="PANTHER" id="PTHR34706">
    <property type="entry name" value="SLR1338 PROTEIN"/>
    <property type="match status" value="1"/>
</dbReference>
<evidence type="ECO:0000313" key="3">
    <source>
        <dbReference type="Proteomes" id="UP000294933"/>
    </source>
</evidence>
<dbReference type="SUPFAM" id="SSF53300">
    <property type="entry name" value="vWA-like"/>
    <property type="match status" value="1"/>
</dbReference>
<reference evidence="2 3" key="1">
    <citation type="submission" date="2018-06" db="EMBL/GenBank/DDBJ databases">
        <title>A transcriptomic atlas of mushroom development highlights an independent origin of complex multicellularity.</title>
        <authorList>
            <consortium name="DOE Joint Genome Institute"/>
            <person name="Krizsan K."/>
            <person name="Almasi E."/>
            <person name="Merenyi Z."/>
            <person name="Sahu N."/>
            <person name="Viragh M."/>
            <person name="Koszo T."/>
            <person name="Mondo S."/>
            <person name="Kiss B."/>
            <person name="Balint B."/>
            <person name="Kues U."/>
            <person name="Barry K."/>
            <person name="Hegedus J.C."/>
            <person name="Henrissat B."/>
            <person name="Johnson J."/>
            <person name="Lipzen A."/>
            <person name="Ohm R."/>
            <person name="Nagy I."/>
            <person name="Pangilinan J."/>
            <person name="Yan J."/>
            <person name="Xiong Y."/>
            <person name="Grigoriev I.V."/>
            <person name="Hibbett D.S."/>
            <person name="Nagy L.G."/>
        </authorList>
    </citation>
    <scope>NUCLEOTIDE SEQUENCE [LARGE SCALE GENOMIC DNA]</scope>
    <source>
        <strain evidence="2 3">SZMC22713</strain>
    </source>
</reference>
<organism evidence="2 3">
    <name type="scientific">Rickenella mellea</name>
    <dbReference type="NCBI Taxonomy" id="50990"/>
    <lineage>
        <taxon>Eukaryota</taxon>
        <taxon>Fungi</taxon>
        <taxon>Dikarya</taxon>
        <taxon>Basidiomycota</taxon>
        <taxon>Agaricomycotina</taxon>
        <taxon>Agaricomycetes</taxon>
        <taxon>Hymenochaetales</taxon>
        <taxon>Rickenellaceae</taxon>
        <taxon>Rickenella</taxon>
    </lineage>
</organism>
<dbReference type="PANTHER" id="PTHR34706:SF1">
    <property type="entry name" value="VWFA DOMAIN-CONTAINING PROTEIN"/>
    <property type="match status" value="1"/>
</dbReference>
<dbReference type="AlphaFoldDB" id="A0A4R5XGQ7"/>
<sequence>MRMNLNIFRRGSSPTPGSTAQIDKSAPAPPPSYTQIHKDAKFEGDMKTSPSTETKEIVFTSEEEDQLQMLSKYDTVFVVDDSGSMCEGRRWEQAQEAIATLTKFAIKEDENGIDVHFLNKREPGLNIQTVYDARRLFNFKPYGPTLLGMKLEQLLGEYQREYAEAVQTASKTRTKIKCKPVNFVVITDGRPTDTVPNIIAFAAKQFDNMGMPLHQVGIQFVQIGNDPGVVKFLKSLDDDIALKSGVRDMVDTTQFNPDAKGNLTPEALIKTLLGGINRRVDNDEVDM</sequence>
<dbReference type="Proteomes" id="UP000294933">
    <property type="component" value="Unassembled WGS sequence"/>
</dbReference>
<proteinExistence type="predicted"/>
<dbReference type="OrthoDB" id="2142040at2759"/>
<evidence type="ECO:0000256" key="1">
    <source>
        <dbReference type="SAM" id="MobiDB-lite"/>
    </source>
</evidence>
<dbReference type="EMBL" id="ML170156">
    <property type="protein sequence ID" value="TDL29377.1"/>
    <property type="molecule type" value="Genomic_DNA"/>
</dbReference>
<accession>A0A4R5XGQ7</accession>
<gene>
    <name evidence="2" type="ORF">BD410DRAFT_19280</name>
</gene>
<feature type="compositionally biased region" description="Polar residues" evidence="1">
    <location>
        <begin position="12"/>
        <end position="22"/>
    </location>
</feature>
<evidence type="ECO:0008006" key="4">
    <source>
        <dbReference type="Google" id="ProtNLM"/>
    </source>
</evidence>
<feature type="region of interest" description="Disordered" evidence="1">
    <location>
        <begin position="1"/>
        <end position="33"/>
    </location>
</feature>
<name>A0A4R5XGQ7_9AGAM</name>
<dbReference type="Gene3D" id="3.40.50.410">
    <property type="entry name" value="von Willebrand factor, type A domain"/>
    <property type="match status" value="1"/>
</dbReference>
<keyword evidence="3" id="KW-1185">Reference proteome</keyword>
<dbReference type="InterPro" id="IPR036465">
    <property type="entry name" value="vWFA_dom_sf"/>
</dbReference>
<dbReference type="STRING" id="50990.A0A4R5XGQ7"/>
<evidence type="ECO:0000313" key="2">
    <source>
        <dbReference type="EMBL" id="TDL29377.1"/>
    </source>
</evidence>
<dbReference type="VEuPathDB" id="FungiDB:BD410DRAFT_19280"/>
<protein>
    <recommendedName>
        <fullName evidence="4">VWFA domain-containing protein</fullName>
    </recommendedName>
</protein>